<accession>A0A917T4U8</accession>
<reference evidence="3" key="1">
    <citation type="journal article" date="2014" name="Int. J. Syst. Evol. Microbiol.">
        <title>Complete genome sequence of Corynebacterium casei LMG S-19264T (=DSM 44701T), isolated from a smear-ripened cheese.</title>
        <authorList>
            <consortium name="US DOE Joint Genome Institute (JGI-PGF)"/>
            <person name="Walter F."/>
            <person name="Albersmeier A."/>
            <person name="Kalinowski J."/>
            <person name="Ruckert C."/>
        </authorList>
    </citation>
    <scope>NUCLEOTIDE SEQUENCE</scope>
    <source>
        <strain evidence="3">JCM 19831</strain>
    </source>
</reference>
<evidence type="ECO:0000259" key="2">
    <source>
        <dbReference type="PROSITE" id="PS50801"/>
    </source>
</evidence>
<comment type="caution">
    <text evidence="3">The sequence shown here is derived from an EMBL/GenBank/DDBJ whole genome shotgun (WGS) entry which is preliminary data.</text>
</comment>
<dbReference type="InterPro" id="IPR036513">
    <property type="entry name" value="STAS_dom_sf"/>
</dbReference>
<name>A0A917T4U8_9ACTN</name>
<reference evidence="3" key="2">
    <citation type="submission" date="2020-09" db="EMBL/GenBank/DDBJ databases">
        <authorList>
            <person name="Sun Q."/>
            <person name="Ohkuma M."/>
        </authorList>
    </citation>
    <scope>NUCLEOTIDE SEQUENCE</scope>
    <source>
        <strain evidence="3">JCM 19831</strain>
    </source>
</reference>
<dbReference type="InterPro" id="IPR058548">
    <property type="entry name" value="MlaB-like_STAS"/>
</dbReference>
<dbReference type="PROSITE" id="PS50801">
    <property type="entry name" value="STAS"/>
    <property type="match status" value="1"/>
</dbReference>
<dbReference type="PANTHER" id="PTHR33495">
    <property type="entry name" value="ANTI-SIGMA FACTOR ANTAGONIST TM_1081-RELATED-RELATED"/>
    <property type="match status" value="1"/>
</dbReference>
<dbReference type="AlphaFoldDB" id="A0A917T4U8"/>
<dbReference type="EMBL" id="BMPI01000003">
    <property type="protein sequence ID" value="GGM09384.1"/>
    <property type="molecule type" value="Genomic_DNA"/>
</dbReference>
<dbReference type="Gene3D" id="3.30.750.24">
    <property type="entry name" value="STAS domain"/>
    <property type="match status" value="1"/>
</dbReference>
<keyword evidence="4" id="KW-1185">Reference proteome</keyword>
<dbReference type="CDD" id="cd07043">
    <property type="entry name" value="STAS_anti-anti-sigma_factors"/>
    <property type="match status" value="1"/>
</dbReference>
<dbReference type="SUPFAM" id="SSF52091">
    <property type="entry name" value="SpoIIaa-like"/>
    <property type="match status" value="1"/>
</dbReference>
<dbReference type="Pfam" id="PF13466">
    <property type="entry name" value="STAS_2"/>
    <property type="match status" value="1"/>
</dbReference>
<dbReference type="GO" id="GO:0043856">
    <property type="term" value="F:anti-sigma factor antagonist activity"/>
    <property type="evidence" value="ECO:0007669"/>
    <property type="project" value="TreeGrafter"/>
</dbReference>
<evidence type="ECO:0000313" key="4">
    <source>
        <dbReference type="Proteomes" id="UP000642070"/>
    </source>
</evidence>
<sequence>MRDSPVGSPYRESGSDREKVSPMSQVDRFAVFPELHITVDPLPNQAIRVRVAGEITMENVADLRTVLHRAIDDVRATAVEVDLSLVTFIDSTGIGKLVAARAHARGNHSDLWITNPGPNVRRVLSLLGLLEILSAPDWAPPKSA</sequence>
<feature type="domain" description="STAS" evidence="2">
    <location>
        <begin position="49"/>
        <end position="144"/>
    </location>
</feature>
<evidence type="ECO:0000256" key="1">
    <source>
        <dbReference type="SAM" id="MobiDB-lite"/>
    </source>
</evidence>
<dbReference type="Proteomes" id="UP000642070">
    <property type="component" value="Unassembled WGS sequence"/>
</dbReference>
<dbReference type="PANTHER" id="PTHR33495:SF2">
    <property type="entry name" value="ANTI-SIGMA FACTOR ANTAGONIST TM_1081-RELATED"/>
    <property type="match status" value="1"/>
</dbReference>
<dbReference type="InterPro" id="IPR002645">
    <property type="entry name" value="STAS_dom"/>
</dbReference>
<evidence type="ECO:0000313" key="3">
    <source>
        <dbReference type="EMBL" id="GGM09384.1"/>
    </source>
</evidence>
<feature type="region of interest" description="Disordered" evidence="1">
    <location>
        <begin position="1"/>
        <end position="22"/>
    </location>
</feature>
<proteinExistence type="predicted"/>
<gene>
    <name evidence="3" type="ORF">GCM10007977_008150</name>
</gene>
<protein>
    <recommendedName>
        <fullName evidence="2">STAS domain-containing protein</fullName>
    </recommendedName>
</protein>
<organism evidence="3 4">
    <name type="scientific">Dactylosporangium sucinum</name>
    <dbReference type="NCBI Taxonomy" id="1424081"/>
    <lineage>
        <taxon>Bacteria</taxon>
        <taxon>Bacillati</taxon>
        <taxon>Actinomycetota</taxon>
        <taxon>Actinomycetes</taxon>
        <taxon>Micromonosporales</taxon>
        <taxon>Micromonosporaceae</taxon>
        <taxon>Dactylosporangium</taxon>
    </lineage>
</organism>